<accession>A0A5D3WLH7</accession>
<feature type="repeat" description="TPR" evidence="3">
    <location>
        <begin position="66"/>
        <end position="99"/>
    </location>
</feature>
<dbReference type="Pfam" id="PF13414">
    <property type="entry name" value="TPR_11"/>
    <property type="match status" value="1"/>
</dbReference>
<evidence type="ECO:0000313" key="6">
    <source>
        <dbReference type="EMBL" id="TYO99562.1"/>
    </source>
</evidence>
<name>A0A5D3WLH7_9BACT</name>
<keyword evidence="2 3" id="KW-0802">TPR repeat</keyword>
<keyword evidence="7" id="KW-1185">Reference proteome</keyword>
<organism evidence="6 7">
    <name type="scientific">Geothermobacter ehrlichii</name>
    <dbReference type="NCBI Taxonomy" id="213224"/>
    <lineage>
        <taxon>Bacteria</taxon>
        <taxon>Pseudomonadati</taxon>
        <taxon>Thermodesulfobacteriota</taxon>
        <taxon>Desulfuromonadia</taxon>
        <taxon>Desulfuromonadales</taxon>
        <taxon>Geothermobacteraceae</taxon>
        <taxon>Geothermobacter</taxon>
    </lineage>
</organism>
<dbReference type="AlphaFoldDB" id="A0A5D3WLH7"/>
<dbReference type="SMART" id="SM00028">
    <property type="entry name" value="TPR"/>
    <property type="match status" value="3"/>
</dbReference>
<dbReference type="PANTHER" id="PTHR45586">
    <property type="entry name" value="TPR REPEAT-CONTAINING PROTEIN PA4667"/>
    <property type="match status" value="1"/>
</dbReference>
<feature type="repeat" description="TPR" evidence="3">
    <location>
        <begin position="100"/>
        <end position="133"/>
    </location>
</feature>
<dbReference type="Gene3D" id="1.25.40.10">
    <property type="entry name" value="Tetratricopeptide repeat domain"/>
    <property type="match status" value="1"/>
</dbReference>
<gene>
    <name evidence="6" type="ORF">EDC39_10285</name>
</gene>
<keyword evidence="1" id="KW-0677">Repeat</keyword>
<evidence type="ECO:0000256" key="3">
    <source>
        <dbReference type="PROSITE-ProRule" id="PRU00339"/>
    </source>
</evidence>
<evidence type="ECO:0000313" key="7">
    <source>
        <dbReference type="Proteomes" id="UP000324159"/>
    </source>
</evidence>
<evidence type="ECO:0000256" key="4">
    <source>
        <dbReference type="SAM" id="MobiDB-lite"/>
    </source>
</evidence>
<dbReference type="RefSeq" id="WP_148894779.1">
    <property type="nucleotide sequence ID" value="NZ_VNIB01000002.1"/>
</dbReference>
<dbReference type="OrthoDB" id="5338908at2"/>
<dbReference type="PROSITE" id="PS50005">
    <property type="entry name" value="TPR"/>
    <property type="match status" value="2"/>
</dbReference>
<dbReference type="Pfam" id="PF00515">
    <property type="entry name" value="TPR_1"/>
    <property type="match status" value="1"/>
</dbReference>
<proteinExistence type="predicted"/>
<feature type="transmembrane region" description="Helical" evidence="5">
    <location>
        <begin position="7"/>
        <end position="25"/>
    </location>
</feature>
<comment type="caution">
    <text evidence="6">The sequence shown here is derived from an EMBL/GenBank/DDBJ whole genome shotgun (WGS) entry which is preliminary data.</text>
</comment>
<dbReference type="InterPro" id="IPR011990">
    <property type="entry name" value="TPR-like_helical_dom_sf"/>
</dbReference>
<keyword evidence="5" id="KW-1133">Transmembrane helix</keyword>
<dbReference type="Proteomes" id="UP000324159">
    <property type="component" value="Unassembled WGS sequence"/>
</dbReference>
<protein>
    <submittedName>
        <fullName evidence="6">TPR repeat protein</fullName>
    </submittedName>
</protein>
<sequence length="198" mass="21852">MKNKETLVFTIIAFIVGILVGFMIGTKVGGGGPVVTAPPVQAPPVVNHQQNIRRLEELLAKEPENRNAWVQLGNTYFDSQQPMKAIEAYGKALELDGNDPNVLTDQGIMFRRMGWFDRAIANFEKAAEIDPQHAQSLYNLGVVYRYDLQDFPNAVKAWEKFLALNPSGPGAEQVRKELEFLKSHPPIPAGQPAPSAGQ</sequence>
<evidence type="ECO:0000256" key="1">
    <source>
        <dbReference type="ARBA" id="ARBA00022737"/>
    </source>
</evidence>
<dbReference type="PANTHER" id="PTHR45586:SF1">
    <property type="entry name" value="LIPOPOLYSACCHARIDE ASSEMBLY PROTEIN B"/>
    <property type="match status" value="1"/>
</dbReference>
<feature type="region of interest" description="Disordered" evidence="4">
    <location>
        <begin position="177"/>
        <end position="198"/>
    </location>
</feature>
<reference evidence="6 7" key="1">
    <citation type="submission" date="2019-07" db="EMBL/GenBank/DDBJ databases">
        <title>Genomic Encyclopedia of Type Strains, Phase IV (KMG-IV): sequencing the most valuable type-strain genomes for metagenomic binning, comparative biology and taxonomic classification.</title>
        <authorList>
            <person name="Goeker M."/>
        </authorList>
    </citation>
    <scope>NUCLEOTIDE SEQUENCE [LARGE SCALE GENOMIC DNA]</scope>
    <source>
        <strain evidence="6 7">SS015</strain>
    </source>
</reference>
<dbReference type="InterPro" id="IPR019734">
    <property type="entry name" value="TPR_rpt"/>
</dbReference>
<dbReference type="SUPFAM" id="SSF48452">
    <property type="entry name" value="TPR-like"/>
    <property type="match status" value="1"/>
</dbReference>
<keyword evidence="5" id="KW-0472">Membrane</keyword>
<keyword evidence="5" id="KW-0812">Transmembrane</keyword>
<dbReference type="EMBL" id="VNIB01000002">
    <property type="protein sequence ID" value="TYO99562.1"/>
    <property type="molecule type" value="Genomic_DNA"/>
</dbReference>
<evidence type="ECO:0000256" key="2">
    <source>
        <dbReference type="ARBA" id="ARBA00022803"/>
    </source>
</evidence>
<dbReference type="InterPro" id="IPR051012">
    <property type="entry name" value="CellSynth/LPSAsmb/PSIAsmb"/>
</dbReference>
<evidence type="ECO:0000256" key="5">
    <source>
        <dbReference type="SAM" id="Phobius"/>
    </source>
</evidence>